<proteinExistence type="predicted"/>
<evidence type="ECO:0000313" key="1">
    <source>
        <dbReference type="EMBL" id="KAF2893623.1"/>
    </source>
</evidence>
<comment type="caution">
    <text evidence="1">The sequence shown here is derived from an EMBL/GenBank/DDBJ whole genome shotgun (WGS) entry which is preliminary data.</text>
</comment>
<protein>
    <submittedName>
        <fullName evidence="1">Uncharacterized protein</fullName>
    </submittedName>
</protein>
<gene>
    <name evidence="1" type="ORF">ILUMI_12552</name>
</gene>
<keyword evidence="2" id="KW-1185">Reference proteome</keyword>
<name>A0A8K0GCU5_IGNLU</name>
<dbReference type="AlphaFoldDB" id="A0A8K0GCU5"/>
<reference evidence="1" key="1">
    <citation type="submission" date="2019-08" db="EMBL/GenBank/DDBJ databases">
        <title>The genome of the North American firefly Photinus pyralis.</title>
        <authorList>
            <consortium name="Photinus pyralis genome working group"/>
            <person name="Fallon T.R."/>
            <person name="Sander Lower S.E."/>
            <person name="Weng J.-K."/>
        </authorList>
    </citation>
    <scope>NUCLEOTIDE SEQUENCE</scope>
    <source>
        <strain evidence="1">TRF0915ILg1</strain>
        <tissue evidence="1">Whole body</tissue>
    </source>
</reference>
<dbReference type="Proteomes" id="UP000801492">
    <property type="component" value="Unassembled WGS sequence"/>
</dbReference>
<organism evidence="1 2">
    <name type="scientific">Ignelater luminosus</name>
    <name type="common">Cucubano</name>
    <name type="synonym">Pyrophorus luminosus</name>
    <dbReference type="NCBI Taxonomy" id="2038154"/>
    <lineage>
        <taxon>Eukaryota</taxon>
        <taxon>Metazoa</taxon>
        <taxon>Ecdysozoa</taxon>
        <taxon>Arthropoda</taxon>
        <taxon>Hexapoda</taxon>
        <taxon>Insecta</taxon>
        <taxon>Pterygota</taxon>
        <taxon>Neoptera</taxon>
        <taxon>Endopterygota</taxon>
        <taxon>Coleoptera</taxon>
        <taxon>Polyphaga</taxon>
        <taxon>Elateriformia</taxon>
        <taxon>Elateroidea</taxon>
        <taxon>Elateridae</taxon>
        <taxon>Agrypninae</taxon>
        <taxon>Pyrophorini</taxon>
        <taxon>Ignelater</taxon>
    </lineage>
</organism>
<dbReference type="EMBL" id="VTPC01007814">
    <property type="protein sequence ID" value="KAF2893623.1"/>
    <property type="molecule type" value="Genomic_DNA"/>
</dbReference>
<sequence length="64" mass="7508">SCLKTNNILVSDYMPPRNSPYNCKINQKNFCSNYWVKHGTWTVQRSVLTNLQAVTDQRWEGMVQ</sequence>
<accession>A0A8K0GCU5</accession>
<feature type="non-terminal residue" evidence="1">
    <location>
        <position position="1"/>
    </location>
</feature>
<evidence type="ECO:0000313" key="2">
    <source>
        <dbReference type="Proteomes" id="UP000801492"/>
    </source>
</evidence>